<dbReference type="InterPro" id="IPR005467">
    <property type="entry name" value="His_kinase_dom"/>
</dbReference>
<dbReference type="PANTHER" id="PTHR43711">
    <property type="entry name" value="TWO-COMPONENT HISTIDINE KINASE"/>
    <property type="match status" value="1"/>
</dbReference>
<reference evidence="11" key="1">
    <citation type="submission" date="2020-05" db="EMBL/GenBank/DDBJ databases">
        <title>Frigoriglobus tundricola gen. nov., sp. nov., a psychrotolerant cellulolytic planctomycete of the family Gemmataceae with two divergent copies of 16S rRNA gene.</title>
        <authorList>
            <person name="Kulichevskaya I.S."/>
            <person name="Ivanova A.A."/>
            <person name="Naumoff D.G."/>
            <person name="Beletsky A.V."/>
            <person name="Rijpstra W.I.C."/>
            <person name="Sinninghe Damste J.S."/>
            <person name="Mardanov A.V."/>
            <person name="Ravin N.V."/>
            <person name="Dedysh S.N."/>
        </authorList>
    </citation>
    <scope>NUCLEOTIDE SEQUENCE [LARGE SCALE GENOMIC DNA]</scope>
    <source>
        <strain evidence="11">PL17</strain>
    </source>
</reference>
<keyword evidence="5" id="KW-0418">Kinase</keyword>
<sequence>MTRRLLGPVGGPVMFFLIAALVFAGLGWVTVVALRVERAQREAAAQAELGNDVHVALWRLDGRMLPALGVEDSRPFYHYASADPLSGSTTAPTPLLAAPLPDWMKLHVQLDPATGWTSPQVLSPEAQKRVSEAWPDLPLENNTAERSAVLVALNDKYPAFGTCDLLTARERAISADDRPFAAPMFDPPAVAAIPRPNSAPNAPPSPATNPTPLPPAPAGAAAPPPFRLFGWELPHRDAVASNQRPDDLASNKKDAMPAQQAPPGLPGPPANPPSQAPVTQGVQPSGAVGGRGNATAIDNDTLMQSFRNRTGTISRGVDEAKKAGRDFPMFGKNQGQLGQNFVNPPGNNLNTVPGGPSVPGPTPPGTPTAPSLAPGVGALPVPGPVPPAAPVTNPLVPGAGNERADKDGKPMSAAPDPSGDRSKQKDADAQRALSNELRGGSILEHIAGVCRRRDPDDLPPQDNNRKSLPPSVSNDRGPQNSRDATNLFNNSVVTIPPAVNIHLGSMRPQWITAADGTETLVLLRAAKIDQKTVYQGVVLDWGKLEQVLKEEVRDLFPDAALVPVRDAAGVSPDRAMTSLPVQLDPGPVPPLPSAGWTPLRFGLVLAWVAALVAFAAVGLSGWSLVDLAERRIRFVSAVTHELRTPLTSLRLYIDLLLSGMIQDEAKRQEYLNTLATESDRLHRLIDNVLDFAKLEKRRANGDMRPVKVGDLLDQLRGTWTDRVGADGKELVIVSTLAAELEVCTDAAMVQQIVGNLIDNARKYTRDADDKRIWLWAKPGGADRIVFEVEDRGPGVPAGERKSIFKPFRRGTHADARAGGAGLGLALAKQWAEVLGGTVAYRAAEGAPGACFRLELPIK</sequence>
<dbReference type="CDD" id="cd00082">
    <property type="entry name" value="HisKA"/>
    <property type="match status" value="1"/>
</dbReference>
<keyword evidence="8" id="KW-1133">Transmembrane helix</keyword>
<feature type="region of interest" description="Disordered" evidence="7">
    <location>
        <begin position="186"/>
        <end position="228"/>
    </location>
</feature>
<evidence type="ECO:0000313" key="11">
    <source>
        <dbReference type="Proteomes" id="UP000503447"/>
    </source>
</evidence>
<dbReference type="InterPro" id="IPR036890">
    <property type="entry name" value="HATPase_C_sf"/>
</dbReference>
<dbReference type="GO" id="GO:0000155">
    <property type="term" value="F:phosphorelay sensor kinase activity"/>
    <property type="evidence" value="ECO:0007669"/>
    <property type="project" value="InterPro"/>
</dbReference>
<dbReference type="InterPro" id="IPR003661">
    <property type="entry name" value="HisK_dim/P_dom"/>
</dbReference>
<keyword evidence="8" id="KW-0472">Membrane</keyword>
<feature type="compositionally biased region" description="Polar residues" evidence="7">
    <location>
        <begin position="296"/>
        <end position="313"/>
    </location>
</feature>
<gene>
    <name evidence="10" type="ORF">FTUN_1940</name>
</gene>
<dbReference type="SUPFAM" id="SSF55874">
    <property type="entry name" value="ATPase domain of HSP90 chaperone/DNA topoisomerase II/histidine kinase"/>
    <property type="match status" value="1"/>
</dbReference>
<dbReference type="PRINTS" id="PR00344">
    <property type="entry name" value="BCTRLSENSOR"/>
</dbReference>
<evidence type="ECO:0000256" key="2">
    <source>
        <dbReference type="ARBA" id="ARBA00012438"/>
    </source>
</evidence>
<keyword evidence="4" id="KW-0808">Transferase</keyword>
<dbReference type="Pfam" id="PF02518">
    <property type="entry name" value="HATPase_c"/>
    <property type="match status" value="1"/>
</dbReference>
<keyword evidence="11" id="KW-1185">Reference proteome</keyword>
<feature type="compositionally biased region" description="Pro residues" evidence="7">
    <location>
        <begin position="263"/>
        <end position="275"/>
    </location>
</feature>
<evidence type="ECO:0000256" key="3">
    <source>
        <dbReference type="ARBA" id="ARBA00022553"/>
    </source>
</evidence>
<dbReference type="AlphaFoldDB" id="A0A6M5YM43"/>
<evidence type="ECO:0000256" key="7">
    <source>
        <dbReference type="SAM" id="MobiDB-lite"/>
    </source>
</evidence>
<feature type="compositionally biased region" description="Basic and acidic residues" evidence="7">
    <location>
        <begin position="241"/>
        <end position="255"/>
    </location>
</feature>
<feature type="compositionally biased region" description="Pro residues" evidence="7">
    <location>
        <begin position="201"/>
        <end position="226"/>
    </location>
</feature>
<dbReference type="EC" id="2.7.13.3" evidence="2"/>
<dbReference type="SMART" id="SM00387">
    <property type="entry name" value="HATPase_c"/>
    <property type="match status" value="1"/>
</dbReference>
<feature type="compositionally biased region" description="Low complexity" evidence="7">
    <location>
        <begin position="191"/>
        <end position="200"/>
    </location>
</feature>
<organism evidence="10 11">
    <name type="scientific">Frigoriglobus tundricola</name>
    <dbReference type="NCBI Taxonomy" id="2774151"/>
    <lineage>
        <taxon>Bacteria</taxon>
        <taxon>Pseudomonadati</taxon>
        <taxon>Planctomycetota</taxon>
        <taxon>Planctomycetia</taxon>
        <taxon>Gemmatales</taxon>
        <taxon>Gemmataceae</taxon>
        <taxon>Frigoriglobus</taxon>
    </lineage>
</organism>
<dbReference type="Pfam" id="PF00512">
    <property type="entry name" value="HisKA"/>
    <property type="match status" value="1"/>
</dbReference>
<keyword evidence="6" id="KW-0902">Two-component regulatory system</keyword>
<dbReference type="SMART" id="SM00388">
    <property type="entry name" value="HisKA"/>
    <property type="match status" value="1"/>
</dbReference>
<dbReference type="KEGG" id="ftj:FTUN_1940"/>
<evidence type="ECO:0000313" key="10">
    <source>
        <dbReference type="EMBL" id="QJW94420.1"/>
    </source>
</evidence>
<dbReference type="CDD" id="cd00075">
    <property type="entry name" value="HATPase"/>
    <property type="match status" value="1"/>
</dbReference>
<dbReference type="InterPro" id="IPR004358">
    <property type="entry name" value="Sig_transdc_His_kin-like_C"/>
</dbReference>
<keyword evidence="3" id="KW-0597">Phosphoprotein</keyword>
<feature type="region of interest" description="Disordered" evidence="7">
    <location>
        <begin position="334"/>
        <end position="486"/>
    </location>
</feature>
<dbReference type="FunFam" id="1.10.287.130:FF:000001">
    <property type="entry name" value="Two-component sensor histidine kinase"/>
    <property type="match status" value="1"/>
</dbReference>
<feature type="compositionally biased region" description="Pro residues" evidence="7">
    <location>
        <begin position="356"/>
        <end position="367"/>
    </location>
</feature>
<dbReference type="InterPro" id="IPR050736">
    <property type="entry name" value="Sensor_HK_Regulatory"/>
</dbReference>
<dbReference type="EMBL" id="CP053452">
    <property type="protein sequence ID" value="QJW94420.1"/>
    <property type="molecule type" value="Genomic_DNA"/>
</dbReference>
<dbReference type="Gene3D" id="3.30.565.10">
    <property type="entry name" value="Histidine kinase-like ATPase, C-terminal domain"/>
    <property type="match status" value="1"/>
</dbReference>
<dbReference type="RefSeq" id="WP_171470425.1">
    <property type="nucleotide sequence ID" value="NZ_CP053452.2"/>
</dbReference>
<feature type="compositionally biased region" description="Basic and acidic residues" evidence="7">
    <location>
        <begin position="418"/>
        <end position="429"/>
    </location>
</feature>
<dbReference type="InterPro" id="IPR003594">
    <property type="entry name" value="HATPase_dom"/>
</dbReference>
<feature type="compositionally biased region" description="Polar residues" evidence="7">
    <location>
        <begin position="470"/>
        <end position="486"/>
    </location>
</feature>
<evidence type="ECO:0000259" key="9">
    <source>
        <dbReference type="PROSITE" id="PS50109"/>
    </source>
</evidence>
<feature type="region of interest" description="Disordered" evidence="7">
    <location>
        <begin position="241"/>
        <end position="315"/>
    </location>
</feature>
<accession>A0A6M5YM43</accession>
<feature type="transmembrane region" description="Helical" evidence="8">
    <location>
        <begin position="601"/>
        <end position="625"/>
    </location>
</feature>
<dbReference type="PROSITE" id="PS50109">
    <property type="entry name" value="HIS_KIN"/>
    <property type="match status" value="1"/>
</dbReference>
<evidence type="ECO:0000256" key="1">
    <source>
        <dbReference type="ARBA" id="ARBA00000085"/>
    </source>
</evidence>
<dbReference type="SUPFAM" id="SSF47384">
    <property type="entry name" value="Homodimeric domain of signal transducing histidine kinase"/>
    <property type="match status" value="1"/>
</dbReference>
<feature type="compositionally biased region" description="Low complexity" evidence="7">
    <location>
        <begin position="368"/>
        <end position="380"/>
    </location>
</feature>
<feature type="domain" description="Histidine kinase" evidence="9">
    <location>
        <begin position="637"/>
        <end position="858"/>
    </location>
</feature>
<evidence type="ECO:0000256" key="8">
    <source>
        <dbReference type="SAM" id="Phobius"/>
    </source>
</evidence>
<evidence type="ECO:0000256" key="6">
    <source>
        <dbReference type="ARBA" id="ARBA00023012"/>
    </source>
</evidence>
<evidence type="ECO:0000256" key="4">
    <source>
        <dbReference type="ARBA" id="ARBA00022679"/>
    </source>
</evidence>
<feature type="transmembrane region" description="Helical" evidence="8">
    <location>
        <begin position="12"/>
        <end position="34"/>
    </location>
</feature>
<dbReference type="Proteomes" id="UP000503447">
    <property type="component" value="Chromosome"/>
</dbReference>
<protein>
    <recommendedName>
        <fullName evidence="2">histidine kinase</fullName>
        <ecNumber evidence="2">2.7.13.3</ecNumber>
    </recommendedName>
</protein>
<evidence type="ECO:0000256" key="5">
    <source>
        <dbReference type="ARBA" id="ARBA00022777"/>
    </source>
</evidence>
<dbReference type="InterPro" id="IPR036097">
    <property type="entry name" value="HisK_dim/P_sf"/>
</dbReference>
<comment type="catalytic activity">
    <reaction evidence="1">
        <text>ATP + protein L-histidine = ADP + protein N-phospho-L-histidine.</text>
        <dbReference type="EC" id="2.7.13.3"/>
    </reaction>
</comment>
<feature type="compositionally biased region" description="Polar residues" evidence="7">
    <location>
        <begin position="334"/>
        <end position="350"/>
    </location>
</feature>
<dbReference type="PANTHER" id="PTHR43711:SF32">
    <property type="entry name" value="SENSOR-TYPE HISTIDINE KINASE PRRB"/>
    <property type="match status" value="1"/>
</dbReference>
<keyword evidence="8" id="KW-0812">Transmembrane</keyword>
<dbReference type="Gene3D" id="1.10.287.130">
    <property type="match status" value="1"/>
</dbReference>
<proteinExistence type="predicted"/>
<name>A0A6M5YM43_9BACT</name>